<dbReference type="InterPro" id="IPR056975">
    <property type="entry name" value="HTH_73"/>
</dbReference>
<dbReference type="Proteomes" id="UP000193335">
    <property type="component" value="Unassembled WGS sequence"/>
</dbReference>
<dbReference type="RefSeq" id="WP_085405147.1">
    <property type="nucleotide sequence ID" value="NZ_NAFL01000285.1"/>
</dbReference>
<accession>A0A1Y2J8F6</accession>
<dbReference type="AlphaFoldDB" id="A0A1Y2J8F6"/>
<organism evidence="2 3">
    <name type="scientific">Bradyrhizobium japonicum</name>
    <dbReference type="NCBI Taxonomy" id="375"/>
    <lineage>
        <taxon>Bacteria</taxon>
        <taxon>Pseudomonadati</taxon>
        <taxon>Pseudomonadota</taxon>
        <taxon>Alphaproteobacteria</taxon>
        <taxon>Hyphomicrobiales</taxon>
        <taxon>Nitrobacteraceae</taxon>
        <taxon>Bradyrhizobium</taxon>
    </lineage>
</organism>
<gene>
    <name evidence="2" type="ORF">BSZ19_44905</name>
</gene>
<reference evidence="2 3" key="1">
    <citation type="submission" date="2017-03" db="EMBL/GenBank/DDBJ databases">
        <title>Whole genome sequences of fourteen strains of Bradyrhizobium canariense and one strain of Bradyrhizobium japonicum isolated from Lupinus (Papilionoideae: Genisteae) species in Algeria.</title>
        <authorList>
            <person name="Crovadore J."/>
            <person name="Chekireb D."/>
            <person name="Brachmann A."/>
            <person name="Chablais R."/>
            <person name="Cochard B."/>
            <person name="Lefort F."/>
        </authorList>
    </citation>
    <scope>NUCLEOTIDE SEQUENCE [LARGE SCALE GENOMIC DNA]</scope>
    <source>
        <strain evidence="2 3">UBMA197</strain>
    </source>
</reference>
<evidence type="ECO:0000259" key="1">
    <source>
        <dbReference type="Pfam" id="PF24718"/>
    </source>
</evidence>
<comment type="caution">
    <text evidence="2">The sequence shown here is derived from an EMBL/GenBank/DDBJ whole genome shotgun (WGS) entry which is preliminary data.</text>
</comment>
<dbReference type="EMBL" id="NAFL01000285">
    <property type="protein sequence ID" value="OSJ22747.1"/>
    <property type="molecule type" value="Genomic_DNA"/>
</dbReference>
<dbReference type="Pfam" id="PF24718">
    <property type="entry name" value="HTH_73"/>
    <property type="match status" value="1"/>
</dbReference>
<feature type="domain" description="HTH-like" evidence="1">
    <location>
        <begin position="4"/>
        <end position="71"/>
    </location>
</feature>
<sequence length="72" mass="8118">MIVQELADQLRQDYDTAEEGKKVIAIHLFGIRWASQLEGISCKEVAIRAGIHESYGTEIRKGVNLAEYVSIR</sequence>
<evidence type="ECO:0000313" key="2">
    <source>
        <dbReference type="EMBL" id="OSJ22747.1"/>
    </source>
</evidence>
<evidence type="ECO:0000313" key="3">
    <source>
        <dbReference type="Proteomes" id="UP000193335"/>
    </source>
</evidence>
<proteinExistence type="predicted"/>
<protein>
    <recommendedName>
        <fullName evidence="1">HTH-like domain-containing protein</fullName>
    </recommendedName>
</protein>
<name>A0A1Y2J8F6_BRAJP</name>